<dbReference type="Proteomes" id="UP000291116">
    <property type="component" value="Unassembled WGS sequence"/>
</dbReference>
<evidence type="ECO:0000313" key="1">
    <source>
        <dbReference type="EMBL" id="VEU36047.1"/>
    </source>
</evidence>
<dbReference type="Pfam" id="PF07466">
    <property type="entry name" value="DUF1517"/>
    <property type="match status" value="1"/>
</dbReference>
<organism evidence="1 2">
    <name type="scientific">Pseudo-nitzschia multistriata</name>
    <dbReference type="NCBI Taxonomy" id="183589"/>
    <lineage>
        <taxon>Eukaryota</taxon>
        <taxon>Sar</taxon>
        <taxon>Stramenopiles</taxon>
        <taxon>Ochrophyta</taxon>
        <taxon>Bacillariophyta</taxon>
        <taxon>Bacillariophyceae</taxon>
        <taxon>Bacillariophycidae</taxon>
        <taxon>Bacillariales</taxon>
        <taxon>Bacillariaceae</taxon>
        <taxon>Pseudo-nitzschia</taxon>
    </lineage>
</organism>
<dbReference type="OrthoDB" id="542507at2759"/>
<dbReference type="InterPro" id="IPR010903">
    <property type="entry name" value="DUF1517"/>
</dbReference>
<dbReference type="InterPro" id="IPR053023">
    <property type="entry name" value="FLAP_modulator"/>
</dbReference>
<dbReference type="EMBL" id="CAACVS010000076">
    <property type="protein sequence ID" value="VEU36047.1"/>
    <property type="molecule type" value="Genomic_DNA"/>
</dbReference>
<evidence type="ECO:0000313" key="2">
    <source>
        <dbReference type="Proteomes" id="UP000291116"/>
    </source>
</evidence>
<proteinExistence type="predicted"/>
<dbReference type="PANTHER" id="PTHR33975">
    <property type="entry name" value="MYELIN-ASSOCIATED OLIGODENDROCYTE BASIC PROTEIN"/>
    <property type="match status" value="1"/>
</dbReference>
<accession>A0A448Z1S7</accession>
<keyword evidence="2" id="KW-1185">Reference proteome</keyword>
<reference evidence="1 2" key="1">
    <citation type="submission" date="2019-01" db="EMBL/GenBank/DDBJ databases">
        <authorList>
            <person name="Ferrante I. M."/>
        </authorList>
    </citation>
    <scope>NUCLEOTIDE SEQUENCE [LARGE SCALE GENOMIC DNA]</scope>
    <source>
        <strain evidence="1 2">B856</strain>
    </source>
</reference>
<sequence>MDATSTSKYLPISRVFQSPPIMMSKTEISQGEPVENVFDTETSALASLMENEENEKSLNPTPALVSILKNEREKLDATKNDTGTNDAKLRGMQSVAAALAFALAFMPVSEADAAATGGRMGGSFSAAPRQTISRPAQMRTYSSPGYSARPRVTVAPSIGIGSYGYGYSTPYFSPYVSPFAGPRVYGGTGVMTVSRGPSFFDLLFFGGFLFAVSSIFRQNNAVSTDAWTSSSVDWGTRSAESVLGPGTSVVKLSVALEVSDRDDRNSILSVLNRLSQSARTDSRIGIQNLSSQVALEILRRRSSIVSASSSTKHFRNREKALRDFQDRSIKERSKFENETVSKYGGVDYAASSPSLQGSGANAGNTDNATMAVVTLVLAIDGDSTKLNKINSISDVEQALQKIAADSKVGDCLQSAEILWTPEARSETLGIRDVVADYPELRSV</sequence>
<gene>
    <name evidence="1" type="ORF">PSNMU_V1.4_AUG-EV-PASAV3_0027940</name>
</gene>
<protein>
    <submittedName>
        <fullName evidence="1">Uncharacterized protein</fullName>
    </submittedName>
</protein>
<name>A0A448Z1S7_9STRA</name>
<dbReference type="AlphaFoldDB" id="A0A448Z1S7"/>
<dbReference type="PANTHER" id="PTHR33975:SF2">
    <property type="entry name" value="MYELIN-ASSOCIATED OLIGODENDROCYTE BASIC PROTEIN"/>
    <property type="match status" value="1"/>
</dbReference>